<reference evidence="3" key="1">
    <citation type="submission" date="2020-10" db="EMBL/GenBank/DDBJ databases">
        <title>A conserved mantle modularity underlies the plasticity of the molluscan shell: supporting data from Cepaea nemoralis.</title>
        <authorList>
            <person name="Jackson D.J."/>
        </authorList>
    </citation>
    <scope>NUCLEOTIDE SEQUENCE</scope>
    <source>
        <strain evidence="3">Cnem_R27073283</strain>
    </source>
</reference>
<proteinExistence type="evidence at transcript level"/>
<dbReference type="AlphaFoldDB" id="A0A7S6WXI9"/>
<feature type="signal peptide" evidence="2">
    <location>
        <begin position="1"/>
        <end position="21"/>
    </location>
</feature>
<protein>
    <submittedName>
        <fullName evidence="3">Uncharacterized protein</fullName>
    </submittedName>
</protein>
<dbReference type="EMBL" id="MW147012">
    <property type="protein sequence ID" value="QOW64991.1"/>
    <property type="molecule type" value="mRNA"/>
</dbReference>
<name>A0A7S6WXI9_CEPNE</name>
<accession>A0A7S6WXI9</accession>
<evidence type="ECO:0000313" key="3">
    <source>
        <dbReference type="EMBL" id="QOW64991.1"/>
    </source>
</evidence>
<keyword evidence="2" id="KW-0732">Signal</keyword>
<evidence type="ECO:0000256" key="2">
    <source>
        <dbReference type="SAM" id="SignalP"/>
    </source>
</evidence>
<organism evidence="3">
    <name type="scientific">Cepaea nemoralis</name>
    <name type="common">Banded wood snail</name>
    <dbReference type="NCBI Taxonomy" id="28835"/>
    <lineage>
        <taxon>Eukaryota</taxon>
        <taxon>Metazoa</taxon>
        <taxon>Spiralia</taxon>
        <taxon>Lophotrochozoa</taxon>
        <taxon>Mollusca</taxon>
        <taxon>Gastropoda</taxon>
        <taxon>Heterobranchia</taxon>
        <taxon>Euthyneura</taxon>
        <taxon>Panpulmonata</taxon>
        <taxon>Eupulmonata</taxon>
        <taxon>Stylommatophora</taxon>
        <taxon>Helicina</taxon>
        <taxon>Helicoidea</taxon>
        <taxon>Helicidae</taxon>
        <taxon>Cepaea</taxon>
    </lineage>
</organism>
<sequence>MKVYLLNATLICLMSLTPGDSTVLAPAGGRTVEERACDELRRELAMLLRLVYDKKAWPNNFKKLLPHWVESHMPASCGKRRSYGKHISRPSMDAKGIYAMSSKIRHTREVVDGNFENEVHRLKRSILTADDDELKAILRGRRNTHRGHAANDKDGSAVLYRHKRFIVPGSSVPVPDFTSMSLGSANPGPGREISESAQMMSNLLMLTKLQKSRVAQEYRNIGRNSYIEDRVSFGSGMYGDSYPGKKKREVENYIAYNEAGMGPEALAEGKLRKKRFMFVTEPSEFPATPSLFSIFQGTALDPNTGKRLEFGGDVMKRAFGSTLMSFLPPGFQPPPGREPGDFIKSVAPLLLYNSASPGSAKKQNGNGLFGDTLPGKKKRKRSPDASYKDVFRFGDVPVDLFGIKGLARF</sequence>
<feature type="region of interest" description="Disordered" evidence="1">
    <location>
        <begin position="357"/>
        <end position="382"/>
    </location>
</feature>
<feature type="compositionally biased region" description="Polar residues" evidence="1">
    <location>
        <begin position="357"/>
        <end position="366"/>
    </location>
</feature>
<feature type="chain" id="PRO_5031008591" evidence="2">
    <location>
        <begin position="22"/>
        <end position="409"/>
    </location>
</feature>
<evidence type="ECO:0000256" key="1">
    <source>
        <dbReference type="SAM" id="MobiDB-lite"/>
    </source>
</evidence>